<dbReference type="EMBL" id="CP003651">
    <property type="protein sequence ID" value="AFL95314.1"/>
    <property type="molecule type" value="Genomic_DNA"/>
</dbReference>
<dbReference type="HOGENOM" id="CLU_878854_0_0_2"/>
<dbReference type="Proteomes" id="UP000006064">
    <property type="component" value="Chromosome"/>
</dbReference>
<dbReference type="AlphaFoldDB" id="I3ZUD0"/>
<protein>
    <submittedName>
        <fullName evidence="1">Uncharacterized protein</fullName>
    </submittedName>
</protein>
<reference evidence="1 2" key="1">
    <citation type="journal article" date="2012" name="J. Bacteriol.">
        <title>Complete Genome Sequence of the Hyperthermophilic Archaeon Thermococcus sp. Strain CL1, Isolated from a Paralvinella sp. Polychaete Worm Collected from a Hydrothermal Vent.</title>
        <authorList>
            <person name="Jung J.H."/>
            <person name="Holden J.F."/>
            <person name="Seo D.H."/>
            <person name="Park K.H."/>
            <person name="Shin H."/>
            <person name="Ryu S."/>
            <person name="Lee J.H."/>
            <person name="Park C.S."/>
        </authorList>
    </citation>
    <scope>NUCLEOTIDE SEQUENCE [LARGE SCALE GENOMIC DNA]</scope>
    <source>
        <strain evidence="2">DSM 27260 / KACC 17922 / CL1</strain>
    </source>
</reference>
<evidence type="ECO:0000313" key="2">
    <source>
        <dbReference type="Proteomes" id="UP000006064"/>
    </source>
</evidence>
<evidence type="ECO:0000313" key="1">
    <source>
        <dbReference type="EMBL" id="AFL95314.1"/>
    </source>
</evidence>
<organism evidence="1 2">
    <name type="scientific">Thermococcus cleftensis (strain DSM 27260 / KACC 17922 / CL1)</name>
    <dbReference type="NCBI Taxonomy" id="163003"/>
    <lineage>
        <taxon>Archaea</taxon>
        <taxon>Methanobacteriati</taxon>
        <taxon>Methanobacteriota</taxon>
        <taxon>Thermococci</taxon>
        <taxon>Thermococcales</taxon>
        <taxon>Thermococcaceae</taxon>
        <taxon>Thermococcus</taxon>
    </lineage>
</organism>
<keyword evidence="2" id="KW-1185">Reference proteome</keyword>
<dbReference type="GeneID" id="13037499"/>
<dbReference type="STRING" id="163003.CL1_1111"/>
<dbReference type="RefSeq" id="WP_014788949.1">
    <property type="nucleotide sequence ID" value="NC_018015.1"/>
</dbReference>
<proteinExistence type="predicted"/>
<gene>
    <name evidence="1" type="ORF">CL1_1111</name>
</gene>
<sequence length="316" mass="34984">MPKRSLIQYLFLLAFVVLAIMLIVSAQHSRPPGVSQDNKSSSIPQELSPYDAYLLFAKPCTENWSADAVLIEAEFIEPSAGKWEPTDGGLYKPPLEIVQESKFNNGRSHLHLFTFYSPSKKELLLLTVYVTNTTKKWDVLETSKGTPMDYSSFKVLPERLQGVPNTTHAILFLGGWHEAADIGSPKLAENLTVMEVTVWDTKHTSIDEGILIPIRAVLYRLPNGTIIVNYPGGVKVSTKAGIPPGLTTFKLNSSVIATFEKIREGWHRSGIEKYVITLETIKGFRLTRPSGSGLNIKECTVRIGNLSTAKCYGTQS</sequence>
<dbReference type="KEGG" id="thm:CL1_1111"/>
<accession>I3ZUD0</accession>
<name>I3ZUD0_THECF</name>